<dbReference type="Gene3D" id="3.30.200.20">
    <property type="entry name" value="Phosphorylase Kinase, domain 1"/>
    <property type="match status" value="1"/>
</dbReference>
<organism evidence="7 8">
    <name type="scientific">Pristionchus entomophagus</name>
    <dbReference type="NCBI Taxonomy" id="358040"/>
    <lineage>
        <taxon>Eukaryota</taxon>
        <taxon>Metazoa</taxon>
        <taxon>Ecdysozoa</taxon>
        <taxon>Nematoda</taxon>
        <taxon>Chromadorea</taxon>
        <taxon>Rhabditida</taxon>
        <taxon>Rhabditina</taxon>
        <taxon>Diplogasteromorpha</taxon>
        <taxon>Diplogasteroidea</taxon>
        <taxon>Neodiplogasteridae</taxon>
        <taxon>Pristionchus</taxon>
    </lineage>
</organism>
<dbReference type="PANTHER" id="PTHR11042">
    <property type="entry name" value="EUKARYOTIC TRANSLATION INITIATION FACTOR 2-ALPHA KINASE EIF2-ALPHA KINASE -RELATED"/>
    <property type="match status" value="1"/>
</dbReference>
<proteinExistence type="predicted"/>
<keyword evidence="2 5" id="KW-0547">Nucleotide-binding</keyword>
<dbReference type="PANTHER" id="PTHR11042:SF91">
    <property type="entry name" value="EUKARYOTIC TRANSLATION INITIATION FACTOR 2-ALPHA KINASE"/>
    <property type="match status" value="1"/>
</dbReference>
<dbReference type="SUPFAM" id="SSF56112">
    <property type="entry name" value="Protein kinase-like (PK-like)"/>
    <property type="match status" value="1"/>
</dbReference>
<evidence type="ECO:0000256" key="4">
    <source>
        <dbReference type="ARBA" id="ARBA00022840"/>
    </source>
</evidence>
<dbReference type="InterPro" id="IPR017441">
    <property type="entry name" value="Protein_kinase_ATP_BS"/>
</dbReference>
<keyword evidence="8" id="KW-1185">Reference proteome</keyword>
<dbReference type="PROSITE" id="PS50011">
    <property type="entry name" value="PROTEIN_KINASE_DOM"/>
    <property type="match status" value="1"/>
</dbReference>
<dbReference type="PROSITE" id="PS00107">
    <property type="entry name" value="PROTEIN_KINASE_ATP"/>
    <property type="match status" value="1"/>
</dbReference>
<dbReference type="EMBL" id="BTSX01000002">
    <property type="protein sequence ID" value="GMS86360.1"/>
    <property type="molecule type" value="Genomic_DNA"/>
</dbReference>
<accession>A0AAV5STF1</accession>
<reference evidence="7" key="1">
    <citation type="submission" date="2023-10" db="EMBL/GenBank/DDBJ databases">
        <title>Genome assembly of Pristionchus species.</title>
        <authorList>
            <person name="Yoshida K."/>
            <person name="Sommer R.J."/>
        </authorList>
    </citation>
    <scope>NUCLEOTIDE SEQUENCE</scope>
    <source>
        <strain evidence="7">RS0144</strain>
    </source>
</reference>
<dbReference type="Proteomes" id="UP001432027">
    <property type="component" value="Unassembled WGS sequence"/>
</dbReference>
<evidence type="ECO:0000256" key="1">
    <source>
        <dbReference type="ARBA" id="ARBA00022679"/>
    </source>
</evidence>
<dbReference type="InterPro" id="IPR000719">
    <property type="entry name" value="Prot_kinase_dom"/>
</dbReference>
<keyword evidence="4 5" id="KW-0067">ATP-binding</keyword>
<dbReference type="InterPro" id="IPR011009">
    <property type="entry name" value="Kinase-like_dom_sf"/>
</dbReference>
<keyword evidence="3" id="KW-0418">Kinase</keyword>
<dbReference type="GO" id="GO:0005634">
    <property type="term" value="C:nucleus"/>
    <property type="evidence" value="ECO:0007669"/>
    <property type="project" value="TreeGrafter"/>
</dbReference>
<protein>
    <recommendedName>
        <fullName evidence="6">Protein kinase domain-containing protein</fullName>
    </recommendedName>
</protein>
<name>A0AAV5STF1_9BILA</name>
<feature type="domain" description="Protein kinase" evidence="6">
    <location>
        <begin position="381"/>
        <end position="679"/>
    </location>
</feature>
<dbReference type="GO" id="GO:0005524">
    <property type="term" value="F:ATP binding"/>
    <property type="evidence" value="ECO:0007669"/>
    <property type="project" value="UniProtKB-UniRule"/>
</dbReference>
<evidence type="ECO:0000256" key="3">
    <source>
        <dbReference type="ARBA" id="ARBA00022777"/>
    </source>
</evidence>
<evidence type="ECO:0000313" key="8">
    <source>
        <dbReference type="Proteomes" id="UP001432027"/>
    </source>
</evidence>
<dbReference type="Gene3D" id="1.10.510.10">
    <property type="entry name" value="Transferase(Phosphotransferase) domain 1"/>
    <property type="match status" value="1"/>
</dbReference>
<dbReference type="GO" id="GO:0005737">
    <property type="term" value="C:cytoplasm"/>
    <property type="evidence" value="ECO:0007669"/>
    <property type="project" value="TreeGrafter"/>
</dbReference>
<gene>
    <name evidence="7" type="ORF">PENTCL1PPCAC_8535</name>
</gene>
<sequence>MEQEQAKVACVFEKYLPDHTTCYQLEHGSVLLFKYERPYALSSVSNVSGRKVDAILPTLKDPLTCAGVYRDALYFYSTPPMKCTYTFYRATIDLDDMGTVVFAKIREIRINDDIIRFAHKQPFYVMESKPLCLYGFEKGDCRSVPLFNRDSIFFQHRGILFTMCSSECFTMQLTLPFIDVLSVEIAIPEPEKTAIFSREDTGFLYIISKGTMYVFSEDKLKKEFQLHCPQNDARSRIRNFDTVFDIVVVDGPLMVISAPDTTDGSTLFWRMNLHDQESVSHMSGNCDVPNTLTMLKILTKQKRQAAIQPVSNIVAQKKVPTSTGKIILKKPSEAKSSKPVGSNSKVKKIVNDHAIELQKSMESICLPDVEEAFDSEFLRRFKPINILGQGRYGCVFEAERNVMGVTWKRAVKRIALRSSKKDAFSVALKEVEVQKDFNHEGIVKFDDAWIETPPTGWQRYSDDKLLEELNSKEIVMNCSLLLFSYVQFQIPYKVDCVFLYIQMELCDSSLAEWLISNKERDLIKIKMWFKQIVLAVAYIHEKGKIHRDLKPSNILISNEGRLKICDLGIVAECVFENGQERDKSRTYGQWTPMYMAPEQMSWIGYKSKVDIFALGLILVELCVVMTMEHAAEVFDMYRADRATTVLDHLPEVKEFVAWLSNVRATERPECREILEHPFLS</sequence>
<dbReference type="Pfam" id="PF00069">
    <property type="entry name" value="Pkinase"/>
    <property type="match status" value="1"/>
</dbReference>
<dbReference type="InterPro" id="IPR050339">
    <property type="entry name" value="CC_SR_Kinase"/>
</dbReference>
<dbReference type="SMART" id="SM00220">
    <property type="entry name" value="S_TKc"/>
    <property type="match status" value="1"/>
</dbReference>
<comment type="caution">
    <text evidence="7">The sequence shown here is derived from an EMBL/GenBank/DDBJ whole genome shotgun (WGS) entry which is preliminary data.</text>
</comment>
<evidence type="ECO:0000256" key="5">
    <source>
        <dbReference type="PROSITE-ProRule" id="PRU10141"/>
    </source>
</evidence>
<dbReference type="GO" id="GO:0004694">
    <property type="term" value="F:eukaryotic translation initiation factor 2alpha kinase activity"/>
    <property type="evidence" value="ECO:0007669"/>
    <property type="project" value="TreeGrafter"/>
</dbReference>
<evidence type="ECO:0000313" key="7">
    <source>
        <dbReference type="EMBL" id="GMS86360.1"/>
    </source>
</evidence>
<evidence type="ECO:0000259" key="6">
    <source>
        <dbReference type="PROSITE" id="PS50011"/>
    </source>
</evidence>
<dbReference type="AlphaFoldDB" id="A0AAV5STF1"/>
<keyword evidence="1" id="KW-0808">Transferase</keyword>
<feature type="binding site" evidence="5">
    <location>
        <position position="412"/>
    </location>
    <ligand>
        <name>ATP</name>
        <dbReference type="ChEBI" id="CHEBI:30616"/>
    </ligand>
</feature>
<dbReference type="FunFam" id="1.10.510.10:FF:001020">
    <property type="entry name" value="Transmembrane ion channel"/>
    <property type="match status" value="1"/>
</dbReference>
<evidence type="ECO:0000256" key="2">
    <source>
        <dbReference type="ARBA" id="ARBA00022741"/>
    </source>
</evidence>